<sequence length="64" mass="7143">MGNCRKGVIHQPQQGERKDAGGADFVPLPLNAPLYICSVQVRFGIYLSELSGKPKYFYGKWSII</sequence>
<proteinExistence type="predicted"/>
<accession>A0ABQ1E0V4</accession>
<keyword evidence="3" id="KW-1185">Reference proteome</keyword>
<dbReference type="EMBL" id="BLYJ01000021">
    <property type="protein sequence ID" value="GFO88588.1"/>
    <property type="molecule type" value="Genomic_DNA"/>
</dbReference>
<name>A0ABQ1E0V4_9FIRM</name>
<reference evidence="2 3" key="1">
    <citation type="submission" date="2020-06" db="EMBL/GenBank/DDBJ databases">
        <title>Characterization of fructooligosaccharide metabolism and fructooligosaccharide-degrading enzymes in human commensal butyrate producers.</title>
        <authorList>
            <person name="Tanno H."/>
            <person name="Fujii T."/>
            <person name="Hirano K."/>
            <person name="Maeno S."/>
            <person name="Tonozuka T."/>
            <person name="Sakamoto M."/>
            <person name="Ohkuma M."/>
            <person name="Tochio T."/>
            <person name="Endo A."/>
        </authorList>
    </citation>
    <scope>NUCLEOTIDE SEQUENCE [LARGE SCALE GENOMIC DNA]</scope>
    <source>
        <strain evidence="2 3">JCM 31056</strain>
    </source>
</reference>
<evidence type="ECO:0000313" key="2">
    <source>
        <dbReference type="EMBL" id="GFO88588.1"/>
    </source>
</evidence>
<organism evidence="2 3">
    <name type="scientific">Butyricicoccus faecihominis</name>
    <dbReference type="NCBI Taxonomy" id="1712515"/>
    <lineage>
        <taxon>Bacteria</taxon>
        <taxon>Bacillati</taxon>
        <taxon>Bacillota</taxon>
        <taxon>Clostridia</taxon>
        <taxon>Eubacteriales</taxon>
        <taxon>Butyricicoccaceae</taxon>
        <taxon>Butyricicoccus</taxon>
    </lineage>
</organism>
<feature type="region of interest" description="Disordered" evidence="1">
    <location>
        <begin position="1"/>
        <end position="20"/>
    </location>
</feature>
<evidence type="ECO:0000313" key="3">
    <source>
        <dbReference type="Proteomes" id="UP000620147"/>
    </source>
</evidence>
<gene>
    <name evidence="2" type="ORF">BUFA31_17520</name>
</gene>
<dbReference type="Proteomes" id="UP000620147">
    <property type="component" value="Unassembled WGS sequence"/>
</dbReference>
<protein>
    <submittedName>
        <fullName evidence="2">Uncharacterized protein</fullName>
    </submittedName>
</protein>
<evidence type="ECO:0000256" key="1">
    <source>
        <dbReference type="SAM" id="MobiDB-lite"/>
    </source>
</evidence>
<comment type="caution">
    <text evidence="2">The sequence shown here is derived from an EMBL/GenBank/DDBJ whole genome shotgun (WGS) entry which is preliminary data.</text>
</comment>